<feature type="domain" description="FHA" evidence="8">
    <location>
        <begin position="430"/>
        <end position="486"/>
    </location>
</feature>
<dbReference type="AlphaFoldDB" id="A0A1C7NCD4"/>
<dbReference type="InterPro" id="IPR000253">
    <property type="entry name" value="FHA_dom"/>
</dbReference>
<keyword evidence="5" id="KW-0862">Zinc</keyword>
<evidence type="ECO:0000256" key="5">
    <source>
        <dbReference type="ARBA" id="ARBA00022833"/>
    </source>
</evidence>
<evidence type="ECO:0000256" key="7">
    <source>
        <dbReference type="SAM" id="MobiDB-lite"/>
    </source>
</evidence>
<feature type="region of interest" description="Disordered" evidence="7">
    <location>
        <begin position="1"/>
        <end position="178"/>
    </location>
</feature>
<keyword evidence="1" id="KW-0808">Transferase</keyword>
<protein>
    <submittedName>
        <fullName evidence="10">Putative E3 ubiquitin-protein ligase dma1</fullName>
    </submittedName>
</protein>
<dbReference type="Gene3D" id="3.30.40.10">
    <property type="entry name" value="Zinc/RING finger domain, C3HC4 (zinc finger)"/>
    <property type="match status" value="1"/>
</dbReference>
<dbReference type="SMART" id="SM00240">
    <property type="entry name" value="FHA"/>
    <property type="match status" value="1"/>
</dbReference>
<accession>A0A1C7NCD4</accession>
<dbReference type="PANTHER" id="PTHR15067">
    <property type="entry name" value="E3 UBIQUITIN-PROTEIN LIGASE RNF8"/>
    <property type="match status" value="1"/>
</dbReference>
<dbReference type="InParanoid" id="A0A1C7NCD4"/>
<feature type="compositionally biased region" description="Acidic residues" evidence="7">
    <location>
        <begin position="116"/>
        <end position="130"/>
    </location>
</feature>
<dbReference type="STRING" id="101091.A0A1C7NCD4"/>
<evidence type="ECO:0000256" key="6">
    <source>
        <dbReference type="PROSITE-ProRule" id="PRU00175"/>
    </source>
</evidence>
<proteinExistence type="predicted"/>
<feature type="region of interest" description="Disordered" evidence="7">
    <location>
        <begin position="339"/>
        <end position="397"/>
    </location>
</feature>
<dbReference type="GO" id="GO:0032153">
    <property type="term" value="C:cell division site"/>
    <property type="evidence" value="ECO:0007669"/>
    <property type="project" value="TreeGrafter"/>
</dbReference>
<name>A0A1C7NCD4_9FUNG</name>
<dbReference type="GO" id="GO:0061630">
    <property type="term" value="F:ubiquitin protein ligase activity"/>
    <property type="evidence" value="ECO:0007669"/>
    <property type="project" value="TreeGrafter"/>
</dbReference>
<dbReference type="InterPro" id="IPR013083">
    <property type="entry name" value="Znf_RING/FYVE/PHD"/>
</dbReference>
<dbReference type="Pfam" id="PF17123">
    <property type="entry name" value="zf-RING_11"/>
    <property type="match status" value="1"/>
</dbReference>
<comment type="caution">
    <text evidence="10">The sequence shown here is derived from an EMBL/GenBank/DDBJ whole genome shotgun (WGS) entry which is preliminary data.</text>
</comment>
<dbReference type="GO" id="GO:0006511">
    <property type="term" value="P:ubiquitin-dependent protein catabolic process"/>
    <property type="evidence" value="ECO:0007669"/>
    <property type="project" value="TreeGrafter"/>
</dbReference>
<dbReference type="PROSITE" id="PS50006">
    <property type="entry name" value="FHA_DOMAIN"/>
    <property type="match status" value="1"/>
</dbReference>
<dbReference type="InterPro" id="IPR008984">
    <property type="entry name" value="SMAD_FHA_dom_sf"/>
</dbReference>
<keyword evidence="11" id="KW-1185">Reference proteome</keyword>
<keyword evidence="3 6" id="KW-0863">Zinc-finger</keyword>
<feature type="compositionally biased region" description="Low complexity" evidence="7">
    <location>
        <begin position="373"/>
        <end position="383"/>
    </location>
</feature>
<dbReference type="Pfam" id="PF10253">
    <property type="entry name" value="PRCC"/>
    <property type="match status" value="1"/>
</dbReference>
<dbReference type="Pfam" id="PF00498">
    <property type="entry name" value="FHA"/>
    <property type="match status" value="1"/>
</dbReference>
<feature type="compositionally biased region" description="Basic and acidic residues" evidence="7">
    <location>
        <begin position="105"/>
        <end position="115"/>
    </location>
</feature>
<evidence type="ECO:0000256" key="1">
    <source>
        <dbReference type="ARBA" id="ARBA00022679"/>
    </source>
</evidence>
<dbReference type="GO" id="GO:0000151">
    <property type="term" value="C:ubiquitin ligase complex"/>
    <property type="evidence" value="ECO:0007669"/>
    <property type="project" value="TreeGrafter"/>
</dbReference>
<dbReference type="Gene3D" id="2.60.200.20">
    <property type="match status" value="1"/>
</dbReference>
<evidence type="ECO:0000313" key="10">
    <source>
        <dbReference type="EMBL" id="OBZ86765.1"/>
    </source>
</evidence>
<dbReference type="GO" id="GO:0008270">
    <property type="term" value="F:zinc ion binding"/>
    <property type="evidence" value="ECO:0007669"/>
    <property type="project" value="UniProtKB-KW"/>
</dbReference>
<dbReference type="Proteomes" id="UP000093000">
    <property type="component" value="Unassembled WGS sequence"/>
</dbReference>
<evidence type="ECO:0000313" key="11">
    <source>
        <dbReference type="Proteomes" id="UP000093000"/>
    </source>
</evidence>
<feature type="compositionally biased region" description="Low complexity" evidence="7">
    <location>
        <begin position="339"/>
        <end position="350"/>
    </location>
</feature>
<dbReference type="PANTHER" id="PTHR15067:SF7">
    <property type="entry name" value="E3 UBIQUITIN-PROTEIN LIGASE DMA1-RELATED"/>
    <property type="match status" value="1"/>
</dbReference>
<dbReference type="SMART" id="SM00184">
    <property type="entry name" value="RING"/>
    <property type="match status" value="1"/>
</dbReference>
<keyword evidence="2" id="KW-0479">Metal-binding</keyword>
<dbReference type="InterPro" id="IPR001841">
    <property type="entry name" value="Znf_RING"/>
</dbReference>
<dbReference type="InterPro" id="IPR018800">
    <property type="entry name" value="PRCC"/>
</dbReference>
<organism evidence="10 11">
    <name type="scientific">Choanephora cucurbitarum</name>
    <dbReference type="NCBI Taxonomy" id="101091"/>
    <lineage>
        <taxon>Eukaryota</taxon>
        <taxon>Fungi</taxon>
        <taxon>Fungi incertae sedis</taxon>
        <taxon>Mucoromycota</taxon>
        <taxon>Mucoromycotina</taxon>
        <taxon>Mucoromycetes</taxon>
        <taxon>Mucorales</taxon>
        <taxon>Mucorineae</taxon>
        <taxon>Choanephoraceae</taxon>
        <taxon>Choanephoroideae</taxon>
        <taxon>Choanephora</taxon>
    </lineage>
</organism>
<feature type="compositionally biased region" description="Polar residues" evidence="7">
    <location>
        <begin position="1"/>
        <end position="16"/>
    </location>
</feature>
<sequence>MGQNKNMSLVNYGSSDSSDDESNTPQQLKRSLETQKKKTVYVDLPTQDEEEEEHRPKRTKITSGLGLADLLPAPKNNHARPPVTKTTTDTAFLPHALAKKKIKEKTKEETVLEEEKKEEDEKEEAEEEEVTSSSHTGPFFRFGKSLKEKEPEEPTVLPALGPASSVHLPEEEEHEEEEGIAAVDVYAYDPNAMYSTDPSVYYQYQQQEQEEQFSGIPGIKESNAQIKDVNQRDILPSNEWREQHALTATPKFDHGISMQASKLQMKKNNIMALAAHAINNQDKLDEMFAANKKTRREAAKKYVLYVLPFSSCHMFVYDMVDSTACTTVPTTTTTRRLRSLHLPSSSSTTELSRRFNSLRRSANSSNPTFHHASTSPISPLTTCSPPPPAPSKPSTTSKVRIKLVPNVGIANRCFVFDVVDRELERGGPVLKLGRYSDRTIVSDRLSFKSKVVSRYHAEIWLSDIDGKIYIKDSGSSSGTFVNHIRLTAANTESTSPHEIMDGDLIQLGVDYKGGIEPMYRAVRMRLEVNRQEVNANYRLTAFQQQIHSKEKDIQECCICLYCIAPSQALFIAPCSHVYHYRCLRPLLAQNYPGFSCPLCRAYSNLEASVALEESDVLQMLGRTPALIVTSSEEESEDNCPLVIQNLARHQREKTVLDEENQQVLYQQ</sequence>
<dbReference type="GO" id="GO:0005829">
    <property type="term" value="C:cytosol"/>
    <property type="evidence" value="ECO:0007669"/>
    <property type="project" value="TreeGrafter"/>
</dbReference>
<evidence type="ECO:0000259" key="8">
    <source>
        <dbReference type="PROSITE" id="PS50006"/>
    </source>
</evidence>
<reference evidence="10 11" key="1">
    <citation type="submission" date="2016-03" db="EMBL/GenBank/DDBJ databases">
        <title>Choanephora cucurbitarum.</title>
        <authorList>
            <person name="Min B."/>
            <person name="Park H."/>
            <person name="Park J.-H."/>
            <person name="Shin H.-D."/>
            <person name="Choi I.-G."/>
        </authorList>
    </citation>
    <scope>NUCLEOTIDE SEQUENCE [LARGE SCALE GENOMIC DNA]</scope>
    <source>
        <strain evidence="10 11">KUS-F28377</strain>
    </source>
</reference>
<evidence type="ECO:0000256" key="4">
    <source>
        <dbReference type="ARBA" id="ARBA00022786"/>
    </source>
</evidence>
<dbReference type="OrthoDB" id="687730at2759"/>
<evidence type="ECO:0000259" key="9">
    <source>
        <dbReference type="PROSITE" id="PS50089"/>
    </source>
</evidence>
<dbReference type="SUPFAM" id="SSF49879">
    <property type="entry name" value="SMAD/FHA domain"/>
    <property type="match status" value="1"/>
</dbReference>
<dbReference type="SUPFAM" id="SSF57850">
    <property type="entry name" value="RING/U-box"/>
    <property type="match status" value="1"/>
</dbReference>
<evidence type="ECO:0000256" key="2">
    <source>
        <dbReference type="ARBA" id="ARBA00022723"/>
    </source>
</evidence>
<dbReference type="GO" id="GO:0016567">
    <property type="term" value="P:protein ubiquitination"/>
    <property type="evidence" value="ECO:0007669"/>
    <property type="project" value="TreeGrafter"/>
</dbReference>
<dbReference type="PROSITE" id="PS50089">
    <property type="entry name" value="ZF_RING_2"/>
    <property type="match status" value="1"/>
</dbReference>
<gene>
    <name evidence="10" type="primary">dma1_0</name>
    <name evidence="10" type="ORF">A0J61_05187</name>
</gene>
<keyword evidence="4" id="KW-0833">Ubl conjugation pathway</keyword>
<feature type="compositionally biased region" description="Polar residues" evidence="7">
    <location>
        <begin position="358"/>
        <end position="372"/>
    </location>
</feature>
<evidence type="ECO:0000256" key="3">
    <source>
        <dbReference type="ARBA" id="ARBA00022771"/>
    </source>
</evidence>
<feature type="domain" description="RING-type" evidence="9">
    <location>
        <begin position="556"/>
        <end position="600"/>
    </location>
</feature>
<dbReference type="EMBL" id="LUGH01000273">
    <property type="protein sequence ID" value="OBZ86765.1"/>
    <property type="molecule type" value="Genomic_DNA"/>
</dbReference>